<organism evidence="2 3">
    <name type="scientific">Candidatus Liptonbacteria bacterium GWB1_49_6</name>
    <dbReference type="NCBI Taxonomy" id="1798644"/>
    <lineage>
        <taxon>Bacteria</taxon>
        <taxon>Candidatus Liptoniibacteriota</taxon>
    </lineage>
</organism>
<sequence length="92" mass="10332">MNKVNANKVGLTVGGMIAIVHAVWALMVFFGMAKPFMDWLLDLHFITFQYSVNPFEFGRAIMLVIATGVIGYLMGYVLGWLWNTAHRASHGR</sequence>
<proteinExistence type="predicted"/>
<protein>
    <recommendedName>
        <fullName evidence="4">DUF2062 domain-containing protein</fullName>
    </recommendedName>
</protein>
<evidence type="ECO:0000313" key="3">
    <source>
        <dbReference type="Proteomes" id="UP000176648"/>
    </source>
</evidence>
<keyword evidence="1" id="KW-0472">Membrane</keyword>
<accession>A0A1G2C6W2</accession>
<comment type="caution">
    <text evidence="2">The sequence shown here is derived from an EMBL/GenBank/DDBJ whole genome shotgun (WGS) entry which is preliminary data.</text>
</comment>
<feature type="transmembrane region" description="Helical" evidence="1">
    <location>
        <begin position="60"/>
        <end position="82"/>
    </location>
</feature>
<keyword evidence="1" id="KW-0812">Transmembrane</keyword>
<feature type="transmembrane region" description="Helical" evidence="1">
    <location>
        <begin position="12"/>
        <end position="33"/>
    </location>
</feature>
<dbReference type="STRING" id="1798644.A2122_01785"/>
<reference evidence="2 3" key="1">
    <citation type="journal article" date="2016" name="Nat. Commun.">
        <title>Thousands of microbial genomes shed light on interconnected biogeochemical processes in an aquifer system.</title>
        <authorList>
            <person name="Anantharaman K."/>
            <person name="Brown C.T."/>
            <person name="Hug L.A."/>
            <person name="Sharon I."/>
            <person name="Castelle C.J."/>
            <person name="Probst A.J."/>
            <person name="Thomas B.C."/>
            <person name="Singh A."/>
            <person name="Wilkins M.J."/>
            <person name="Karaoz U."/>
            <person name="Brodie E.L."/>
            <person name="Williams K.H."/>
            <person name="Hubbard S.S."/>
            <person name="Banfield J.F."/>
        </authorList>
    </citation>
    <scope>NUCLEOTIDE SEQUENCE [LARGE SCALE GENOMIC DNA]</scope>
</reference>
<name>A0A1G2C6W2_9BACT</name>
<dbReference type="Proteomes" id="UP000176648">
    <property type="component" value="Unassembled WGS sequence"/>
</dbReference>
<gene>
    <name evidence="2" type="ORF">A2122_01785</name>
</gene>
<evidence type="ECO:0008006" key="4">
    <source>
        <dbReference type="Google" id="ProtNLM"/>
    </source>
</evidence>
<dbReference type="AlphaFoldDB" id="A0A1G2C6W2"/>
<dbReference type="EMBL" id="MHKU01000040">
    <property type="protein sequence ID" value="OGY96227.1"/>
    <property type="molecule type" value="Genomic_DNA"/>
</dbReference>
<evidence type="ECO:0000313" key="2">
    <source>
        <dbReference type="EMBL" id="OGY96227.1"/>
    </source>
</evidence>
<evidence type="ECO:0000256" key="1">
    <source>
        <dbReference type="SAM" id="Phobius"/>
    </source>
</evidence>
<keyword evidence="1" id="KW-1133">Transmembrane helix</keyword>